<evidence type="ECO:0000313" key="2">
    <source>
        <dbReference type="EMBL" id="MFC3909738.1"/>
    </source>
</evidence>
<dbReference type="SMART" id="SM00421">
    <property type="entry name" value="HTH_LUXR"/>
    <property type="match status" value="1"/>
</dbReference>
<dbReference type="InterPro" id="IPR036388">
    <property type="entry name" value="WH-like_DNA-bd_sf"/>
</dbReference>
<dbReference type="InterPro" id="IPR016032">
    <property type="entry name" value="Sig_transdc_resp-reg_C-effctor"/>
</dbReference>
<evidence type="ECO:0000313" key="3">
    <source>
        <dbReference type="Proteomes" id="UP001595758"/>
    </source>
</evidence>
<keyword evidence="3" id="KW-1185">Reference proteome</keyword>
<accession>A0ABV8CHI3</accession>
<feature type="domain" description="HTH luxR-type" evidence="1">
    <location>
        <begin position="125"/>
        <end position="190"/>
    </location>
</feature>
<dbReference type="Gene3D" id="1.10.10.10">
    <property type="entry name" value="Winged helix-like DNA-binding domain superfamily/Winged helix DNA-binding domain"/>
    <property type="match status" value="1"/>
</dbReference>
<dbReference type="SUPFAM" id="SSF46894">
    <property type="entry name" value="C-terminal effector domain of the bipartite response regulators"/>
    <property type="match status" value="1"/>
</dbReference>
<dbReference type="Pfam" id="PF00196">
    <property type="entry name" value="GerE"/>
    <property type="match status" value="1"/>
</dbReference>
<dbReference type="PRINTS" id="PR00038">
    <property type="entry name" value="HTHLUXR"/>
</dbReference>
<dbReference type="Proteomes" id="UP001595758">
    <property type="component" value="Unassembled WGS sequence"/>
</dbReference>
<proteinExistence type="predicted"/>
<dbReference type="PROSITE" id="PS00622">
    <property type="entry name" value="HTH_LUXR_1"/>
    <property type="match status" value="1"/>
</dbReference>
<name>A0ABV8CHI3_9GAMM</name>
<sequence length="191" mass="21610">MGDYLIWDAIDCSGKTAQMLADSAAFDFKHVFTLIKKQNEHTNFYHFGTHLTDPAIHQTYINNLDLLDRFITFFNAKVGQSKALSRAYDTILNADQTTSKVELNNRSAALFNNQPNREIILQTLLSPAHQLLTASEIQCAELILQGKTAKEIAKEMCLSYRTIEDRIDSLKNKFNAKNKAELIVKLLGTEL</sequence>
<dbReference type="PROSITE" id="PS50043">
    <property type="entry name" value="HTH_LUXR_2"/>
    <property type="match status" value="1"/>
</dbReference>
<dbReference type="CDD" id="cd06170">
    <property type="entry name" value="LuxR_C_like"/>
    <property type="match status" value="1"/>
</dbReference>
<protein>
    <submittedName>
        <fullName evidence="2">Helix-turn-helix transcriptional regulator</fullName>
    </submittedName>
</protein>
<reference evidence="3" key="1">
    <citation type="journal article" date="2019" name="Int. J. Syst. Evol. Microbiol.">
        <title>The Global Catalogue of Microorganisms (GCM) 10K type strain sequencing project: providing services to taxonomists for standard genome sequencing and annotation.</title>
        <authorList>
            <consortium name="The Broad Institute Genomics Platform"/>
            <consortium name="The Broad Institute Genome Sequencing Center for Infectious Disease"/>
            <person name="Wu L."/>
            <person name="Ma J."/>
        </authorList>
    </citation>
    <scope>NUCLEOTIDE SEQUENCE [LARGE SCALE GENOMIC DNA]</scope>
    <source>
        <strain evidence="3">CCUG 59858</strain>
    </source>
</reference>
<evidence type="ECO:0000259" key="1">
    <source>
        <dbReference type="PROSITE" id="PS50043"/>
    </source>
</evidence>
<dbReference type="EMBL" id="JBHSAB010000029">
    <property type="protein sequence ID" value="MFC3909738.1"/>
    <property type="molecule type" value="Genomic_DNA"/>
</dbReference>
<dbReference type="RefSeq" id="WP_382344243.1">
    <property type="nucleotide sequence ID" value="NZ_JBHSAB010000029.1"/>
</dbReference>
<gene>
    <name evidence="2" type="ORF">ACFORL_11720</name>
</gene>
<organism evidence="2 3">
    <name type="scientific">Legionella dresdenensis</name>
    <dbReference type="NCBI Taxonomy" id="450200"/>
    <lineage>
        <taxon>Bacteria</taxon>
        <taxon>Pseudomonadati</taxon>
        <taxon>Pseudomonadota</taxon>
        <taxon>Gammaproteobacteria</taxon>
        <taxon>Legionellales</taxon>
        <taxon>Legionellaceae</taxon>
        <taxon>Legionella</taxon>
    </lineage>
</organism>
<dbReference type="InterPro" id="IPR000792">
    <property type="entry name" value="Tscrpt_reg_LuxR_C"/>
</dbReference>
<comment type="caution">
    <text evidence="2">The sequence shown here is derived from an EMBL/GenBank/DDBJ whole genome shotgun (WGS) entry which is preliminary data.</text>
</comment>